<dbReference type="KEGG" id="vde:111246164"/>
<dbReference type="InterPro" id="IPR024730">
    <property type="entry name" value="MSP1_EGF_1"/>
</dbReference>
<feature type="transmembrane region" description="Helical" evidence="2">
    <location>
        <begin position="79"/>
        <end position="101"/>
    </location>
</feature>
<accession>A0A7M7JES3</accession>
<evidence type="ECO:0000313" key="4">
    <source>
        <dbReference type="EnsemblMetazoa" id="XP_022651036"/>
    </source>
</evidence>
<evidence type="ECO:0000256" key="2">
    <source>
        <dbReference type="SAM" id="Phobius"/>
    </source>
</evidence>
<dbReference type="Pfam" id="PF12946">
    <property type="entry name" value="EGF_MSP1_1"/>
    <property type="match status" value="1"/>
</dbReference>
<keyword evidence="2" id="KW-0472">Membrane</keyword>
<dbReference type="Proteomes" id="UP000594260">
    <property type="component" value="Unplaced"/>
</dbReference>
<name>A0A7M7JES3_VARDE</name>
<organism evidence="4 5">
    <name type="scientific">Varroa destructor</name>
    <name type="common">Honeybee mite</name>
    <dbReference type="NCBI Taxonomy" id="109461"/>
    <lineage>
        <taxon>Eukaryota</taxon>
        <taxon>Metazoa</taxon>
        <taxon>Ecdysozoa</taxon>
        <taxon>Arthropoda</taxon>
        <taxon>Chelicerata</taxon>
        <taxon>Arachnida</taxon>
        <taxon>Acari</taxon>
        <taxon>Parasitiformes</taxon>
        <taxon>Mesostigmata</taxon>
        <taxon>Gamasina</taxon>
        <taxon>Dermanyssoidea</taxon>
        <taxon>Varroidae</taxon>
        <taxon>Varroa</taxon>
    </lineage>
</organism>
<feature type="region of interest" description="Disordered" evidence="1">
    <location>
        <begin position="1"/>
        <end position="27"/>
    </location>
</feature>
<evidence type="ECO:0000259" key="3">
    <source>
        <dbReference type="Pfam" id="PF12946"/>
    </source>
</evidence>
<proteinExistence type="predicted"/>
<dbReference type="RefSeq" id="XP_022651036.1">
    <property type="nucleotide sequence ID" value="XM_022795301.1"/>
</dbReference>
<protein>
    <recommendedName>
        <fullName evidence="3">Merozoite surface protein EGF domain-containing protein</fullName>
    </recommendedName>
</protein>
<dbReference type="AlphaFoldDB" id="A0A7M7JES3"/>
<dbReference type="EnsemblMetazoa" id="XM_022795301">
    <property type="protein sequence ID" value="XP_022651036"/>
    <property type="gene ID" value="LOC111246164"/>
</dbReference>
<evidence type="ECO:0000256" key="1">
    <source>
        <dbReference type="SAM" id="MobiDB-lite"/>
    </source>
</evidence>
<sequence length="160" mass="17931">MTDISLGSNRSLSLSKSQQRSPPTVPFATSRKTMSLQLDRKSKIRKQAQRPTWCLNIFEARWRRGKIRGFLLDVWDLTVSLFIVLALIALAGAPLFCTLLLHPGYMKFCDDGDCPANSRCVITAKGEHHCLCVGARKMVNGQCMLYNGFYTPMKGTGEEE</sequence>
<reference evidence="4" key="1">
    <citation type="submission" date="2021-01" db="UniProtKB">
        <authorList>
            <consortium name="EnsemblMetazoa"/>
        </authorList>
    </citation>
    <scope>IDENTIFICATION</scope>
</reference>
<evidence type="ECO:0000313" key="5">
    <source>
        <dbReference type="Proteomes" id="UP000594260"/>
    </source>
</evidence>
<keyword evidence="2" id="KW-1133">Transmembrane helix</keyword>
<dbReference type="InParanoid" id="A0A7M7JES3"/>
<feature type="domain" description="Merozoite surface protein EGF" evidence="3">
    <location>
        <begin position="109"/>
        <end position="144"/>
    </location>
</feature>
<keyword evidence="2" id="KW-0812">Transmembrane</keyword>
<keyword evidence="5" id="KW-1185">Reference proteome</keyword>
<dbReference type="GeneID" id="111246164"/>
<feature type="compositionally biased region" description="Low complexity" evidence="1">
    <location>
        <begin position="1"/>
        <end position="21"/>
    </location>
</feature>